<feature type="region of interest" description="Disordered" evidence="2">
    <location>
        <begin position="1"/>
        <end position="21"/>
    </location>
</feature>
<reference evidence="4 5" key="1">
    <citation type="submission" date="2022-05" db="EMBL/GenBank/DDBJ databases">
        <authorList>
            <consortium name="Genoscope - CEA"/>
            <person name="William W."/>
        </authorList>
    </citation>
    <scope>NUCLEOTIDE SEQUENCE [LARGE SCALE GENOMIC DNA]</scope>
</reference>
<keyword evidence="1" id="KW-0479">Metal-binding</keyword>
<dbReference type="Gene3D" id="3.90.320.10">
    <property type="match status" value="1"/>
</dbReference>
<evidence type="ECO:0000256" key="2">
    <source>
        <dbReference type="SAM" id="MobiDB-lite"/>
    </source>
</evidence>
<evidence type="ECO:0000313" key="5">
    <source>
        <dbReference type="Proteomes" id="UP001159428"/>
    </source>
</evidence>
<feature type="compositionally biased region" description="Basic and acidic residues" evidence="2">
    <location>
        <begin position="1"/>
        <end position="16"/>
    </location>
</feature>
<proteinExistence type="predicted"/>
<keyword evidence="1" id="KW-0863">Zinc-finger</keyword>
<dbReference type="AlphaFoldDB" id="A0AAU9W3B1"/>
<dbReference type="InterPro" id="IPR051703">
    <property type="entry name" value="NF-kappa-B_Signaling_Reg"/>
</dbReference>
<keyword evidence="1" id="KW-0862">Zinc</keyword>
<sequence length="339" mass="38336">MNDHISKSGKRIDPTSKAHSVPTSIRKATTFLDDEYLKGISAASDDNYFYFRSHCYHSFRKNDAPHNLKVALCILSGEVKHATCSCVAGKVGFCNHILALLMKICKFSLYECKTVHELENEEDMQPKQACTSSLQRWHRKGRGDYKSTTSNGGACSKDLPGAAQIISSRTWFDEDKLNGIEIKTRSQSECPEWKLERKFRFTASNFGLVISMDAPYLAASPDGKVIDPGCSDQFGLSEVKCPETKYLVTPLDACSDSSFFMEEVDGKPKLKRTHKYYVQVQGLMGVTGAKWCDFIVYTRKGMSIERIPFDVQFWNNLKDTLKLHYFKHFLAIAAREPRA</sequence>
<dbReference type="InterPro" id="IPR011604">
    <property type="entry name" value="PDDEXK-like_dom_sf"/>
</dbReference>
<dbReference type="InterPro" id="IPR011335">
    <property type="entry name" value="Restrct_endonuc-II-like"/>
</dbReference>
<dbReference type="CDD" id="cd22343">
    <property type="entry name" value="PDDEXK_lambda_exonuclease-like"/>
    <property type="match status" value="1"/>
</dbReference>
<dbReference type="PANTHER" id="PTHR46609">
    <property type="entry name" value="EXONUCLEASE, PHAGE-TYPE/RECB, C-TERMINAL DOMAIN-CONTAINING PROTEIN"/>
    <property type="match status" value="1"/>
</dbReference>
<gene>
    <name evidence="4" type="ORF">PMEA_00029239</name>
</gene>
<dbReference type="GO" id="GO:0008270">
    <property type="term" value="F:zinc ion binding"/>
    <property type="evidence" value="ECO:0007669"/>
    <property type="project" value="UniProtKB-KW"/>
</dbReference>
<feature type="domain" description="SWIM-type" evidence="3">
    <location>
        <begin position="68"/>
        <end position="105"/>
    </location>
</feature>
<dbReference type="GO" id="GO:0006281">
    <property type="term" value="P:DNA repair"/>
    <property type="evidence" value="ECO:0007669"/>
    <property type="project" value="UniProtKB-ARBA"/>
</dbReference>
<dbReference type="Proteomes" id="UP001159428">
    <property type="component" value="Unassembled WGS sequence"/>
</dbReference>
<dbReference type="SUPFAM" id="SSF52980">
    <property type="entry name" value="Restriction endonuclease-like"/>
    <property type="match status" value="1"/>
</dbReference>
<evidence type="ECO:0000313" key="4">
    <source>
        <dbReference type="EMBL" id="CAH3041498.1"/>
    </source>
</evidence>
<dbReference type="PANTHER" id="PTHR46609:SF7">
    <property type="match status" value="1"/>
</dbReference>
<organism evidence="4 5">
    <name type="scientific">Pocillopora meandrina</name>
    <dbReference type="NCBI Taxonomy" id="46732"/>
    <lineage>
        <taxon>Eukaryota</taxon>
        <taxon>Metazoa</taxon>
        <taxon>Cnidaria</taxon>
        <taxon>Anthozoa</taxon>
        <taxon>Hexacorallia</taxon>
        <taxon>Scleractinia</taxon>
        <taxon>Astrocoeniina</taxon>
        <taxon>Pocilloporidae</taxon>
        <taxon>Pocillopora</taxon>
    </lineage>
</organism>
<name>A0AAU9W3B1_9CNID</name>
<dbReference type="PROSITE" id="PS50966">
    <property type="entry name" value="ZF_SWIM"/>
    <property type="match status" value="1"/>
</dbReference>
<keyword evidence="5" id="KW-1185">Reference proteome</keyword>
<comment type="caution">
    <text evidence="4">The sequence shown here is derived from an EMBL/GenBank/DDBJ whole genome shotgun (WGS) entry which is preliminary data.</text>
</comment>
<evidence type="ECO:0000256" key="1">
    <source>
        <dbReference type="PROSITE-ProRule" id="PRU00325"/>
    </source>
</evidence>
<accession>A0AAU9W3B1</accession>
<protein>
    <recommendedName>
        <fullName evidence="3">SWIM-type domain-containing protein</fullName>
    </recommendedName>
</protein>
<evidence type="ECO:0000259" key="3">
    <source>
        <dbReference type="PROSITE" id="PS50966"/>
    </source>
</evidence>
<dbReference type="InterPro" id="IPR007527">
    <property type="entry name" value="Znf_SWIM"/>
</dbReference>
<dbReference type="EMBL" id="CALNXJ010000006">
    <property type="protein sequence ID" value="CAH3041498.1"/>
    <property type="molecule type" value="Genomic_DNA"/>
</dbReference>